<evidence type="ECO:0000256" key="1">
    <source>
        <dbReference type="ARBA" id="ARBA00002791"/>
    </source>
</evidence>
<feature type="signal peptide" evidence="10">
    <location>
        <begin position="1"/>
        <end position="27"/>
    </location>
</feature>
<dbReference type="PANTHER" id="PTHR21049">
    <property type="entry name" value="RIBOPHORIN I"/>
    <property type="match status" value="1"/>
</dbReference>
<evidence type="ECO:0000256" key="2">
    <source>
        <dbReference type="ARBA" id="ARBA00004115"/>
    </source>
</evidence>
<dbReference type="InterPro" id="IPR007676">
    <property type="entry name" value="Ribophorin_I"/>
</dbReference>
<dbReference type="GO" id="GO:0000502">
    <property type="term" value="C:proteasome complex"/>
    <property type="evidence" value="ECO:0007669"/>
    <property type="project" value="UniProtKB-KW"/>
</dbReference>
<evidence type="ECO:0000313" key="13">
    <source>
        <dbReference type="Proteomes" id="UP001212841"/>
    </source>
</evidence>
<comment type="caution">
    <text evidence="12">The sequence shown here is derived from an EMBL/GenBank/DDBJ whole genome shotgun (WGS) entry which is preliminary data.</text>
</comment>
<organism evidence="12 13">
    <name type="scientific">Rhizophlyctis rosea</name>
    <dbReference type="NCBI Taxonomy" id="64517"/>
    <lineage>
        <taxon>Eukaryota</taxon>
        <taxon>Fungi</taxon>
        <taxon>Fungi incertae sedis</taxon>
        <taxon>Chytridiomycota</taxon>
        <taxon>Chytridiomycota incertae sedis</taxon>
        <taxon>Chytridiomycetes</taxon>
        <taxon>Rhizophlyctidales</taxon>
        <taxon>Rhizophlyctidaceae</taxon>
        <taxon>Rhizophlyctis</taxon>
    </lineage>
</organism>
<evidence type="ECO:0000313" key="12">
    <source>
        <dbReference type="EMBL" id="KAJ3047201.1"/>
    </source>
</evidence>
<comment type="function">
    <text evidence="1 10">Subunit of the oligosaccharyl transferase (OST) complex that catalyzes the initial transfer of a defined glycan (Glc(3)Man(9)GlcNAc(2) in eukaryotes) from the lipid carrier dolichol-pyrophosphate to an asparagine residue within an Asn-X-Ser/Thr consensus motif in nascent polypeptide chains, the first step in protein N-glycosylation. N-glycosylation occurs cotranslationally and the complex associates with the Sec61 complex at the channel-forming translocon complex that mediates protein translocation across the endoplasmic reticulum (ER). All subunits are required for a maximal enzyme activity.</text>
</comment>
<evidence type="ECO:0000256" key="9">
    <source>
        <dbReference type="ARBA" id="ARBA00023136"/>
    </source>
</evidence>
<evidence type="ECO:0000256" key="6">
    <source>
        <dbReference type="ARBA" id="ARBA00022729"/>
    </source>
</evidence>
<name>A0AAD5S5U5_9FUNG</name>
<keyword evidence="6 10" id="KW-0732">Signal</keyword>
<evidence type="ECO:0000256" key="7">
    <source>
        <dbReference type="ARBA" id="ARBA00022824"/>
    </source>
</evidence>
<comment type="subunit">
    <text evidence="10">Component of the oligosaccharyltransferase (OST) complex.</text>
</comment>
<comment type="similarity">
    <text evidence="4 10">Belongs to the OST1 family.</text>
</comment>
<keyword evidence="9" id="KW-0472">Membrane</keyword>
<protein>
    <recommendedName>
        <fullName evidence="10">Dolichyl-diphosphooligosaccharide--protein glycosyltransferase subunit 1</fullName>
    </recommendedName>
</protein>
<keyword evidence="7 10" id="KW-0256">Endoplasmic reticulum</keyword>
<dbReference type="Pfam" id="PF04597">
    <property type="entry name" value="Ribophorin_I"/>
    <property type="match status" value="1"/>
</dbReference>
<evidence type="ECO:0000256" key="8">
    <source>
        <dbReference type="ARBA" id="ARBA00022989"/>
    </source>
</evidence>
<keyword evidence="5" id="KW-0812">Transmembrane</keyword>
<evidence type="ECO:0000256" key="10">
    <source>
        <dbReference type="RuleBase" id="RU361143"/>
    </source>
</evidence>
<dbReference type="GO" id="GO:0008250">
    <property type="term" value="C:oligosaccharyltransferase complex"/>
    <property type="evidence" value="ECO:0007669"/>
    <property type="project" value="UniProtKB-UniRule"/>
</dbReference>
<gene>
    <name evidence="12" type="primary">RPN1_1</name>
    <name evidence="12" type="ORF">HK097_000146</name>
</gene>
<dbReference type="EMBL" id="JADGJD010001010">
    <property type="protein sequence ID" value="KAJ3047201.1"/>
    <property type="molecule type" value="Genomic_DNA"/>
</dbReference>
<keyword evidence="8" id="KW-1133">Transmembrane helix</keyword>
<feature type="chain" id="PRO_5041770729" description="Dolichyl-diphosphooligosaccharide--protein glycosyltransferase subunit 1" evidence="10">
    <location>
        <begin position="28"/>
        <end position="561"/>
    </location>
</feature>
<feature type="region of interest" description="Disordered" evidence="11">
    <location>
        <begin position="186"/>
        <end position="207"/>
    </location>
</feature>
<evidence type="ECO:0000256" key="11">
    <source>
        <dbReference type="SAM" id="MobiDB-lite"/>
    </source>
</evidence>
<sequence>MASMKGTTRWLLASVLVLLLQTQFVFSASAVIPVPPNVAPDFINANLHRVIDLTGPIVREHTTIIVKGIRQSGSADSYFLSFKEQAADNHLAWLEVEEKGGKPLLVAKDVTDGQNGIQYYKVKLAAPLKADDKATLIVKASYAKRIEPFPKEISQVGKQMFLYRDNVHLYSPYQSEKQKTTVKTKTTEAIARDKSGSSRPDRSSNTLVYGPYTDLPPFAELELDVHYADPEPILVAKEHRKNAVISHWSGQLAVQEDYEVHHKGASLKGQWSRIDYQLTQRMHDNTNVVKGLQVQLPPQASNIFFRDTIGNVSTSRVAHDRRRTVLYLKPRYPLYGGWRYTWHHGYHAPLENFLKRDEATGRYVFRVAFTGGMSNLTVEHAVLSVVLPEGARNIDVKSAFNLDGISNTTTYTFLDTTGRPTVVLQKVNAVDEHALPIEISYDYSPISLLQKPLAVSVAFLLVFLTGAVYSRLDLGITKNPAREAETLLRSYRQTVTQTQTLTKSLFTRLTTAFETYKATKELSTYHLTLADVEAALGEAWKRLEGVAERAEKGGNEVFGRG</sequence>
<feature type="compositionally biased region" description="Basic and acidic residues" evidence="11">
    <location>
        <begin position="190"/>
        <end position="202"/>
    </location>
</feature>
<proteinExistence type="inferred from homology"/>
<keyword evidence="13" id="KW-1185">Reference proteome</keyword>
<dbReference type="Proteomes" id="UP001212841">
    <property type="component" value="Unassembled WGS sequence"/>
</dbReference>
<keyword evidence="12" id="KW-0647">Proteasome</keyword>
<accession>A0AAD5S5U5</accession>
<evidence type="ECO:0000256" key="4">
    <source>
        <dbReference type="ARBA" id="ARBA00008905"/>
    </source>
</evidence>
<dbReference type="GO" id="GO:0018279">
    <property type="term" value="P:protein N-linked glycosylation via asparagine"/>
    <property type="evidence" value="ECO:0007669"/>
    <property type="project" value="TreeGrafter"/>
</dbReference>
<evidence type="ECO:0000256" key="3">
    <source>
        <dbReference type="ARBA" id="ARBA00004922"/>
    </source>
</evidence>
<dbReference type="AlphaFoldDB" id="A0AAD5S5U5"/>
<reference evidence="12" key="1">
    <citation type="submission" date="2020-05" db="EMBL/GenBank/DDBJ databases">
        <title>Phylogenomic resolution of chytrid fungi.</title>
        <authorList>
            <person name="Stajich J.E."/>
            <person name="Amses K."/>
            <person name="Simmons R."/>
            <person name="Seto K."/>
            <person name="Myers J."/>
            <person name="Bonds A."/>
            <person name="Quandt C.A."/>
            <person name="Barry K."/>
            <person name="Liu P."/>
            <person name="Grigoriev I."/>
            <person name="Longcore J.E."/>
            <person name="James T.Y."/>
        </authorList>
    </citation>
    <scope>NUCLEOTIDE SEQUENCE</scope>
    <source>
        <strain evidence="12">JEL0318</strain>
    </source>
</reference>
<feature type="non-terminal residue" evidence="12">
    <location>
        <position position="561"/>
    </location>
</feature>
<comment type="pathway">
    <text evidence="3 10">Protein modification; protein glycosylation.</text>
</comment>
<evidence type="ECO:0000256" key="5">
    <source>
        <dbReference type="ARBA" id="ARBA00022692"/>
    </source>
</evidence>
<dbReference type="PANTHER" id="PTHR21049:SF0">
    <property type="entry name" value="DOLICHYL-DIPHOSPHOOLIGOSACCHARIDE--PROTEIN GLYCOSYLTRANSFERASE SUBUNIT 1"/>
    <property type="match status" value="1"/>
</dbReference>
<comment type="subcellular location">
    <subcellularLocation>
        <location evidence="2 10">Endoplasmic reticulum membrane</location>
        <topology evidence="2 10">Single-pass type I membrane protein</topology>
    </subcellularLocation>
</comment>